<name>A0A7S2KML1_9STRA</name>
<evidence type="ECO:0000256" key="2">
    <source>
        <dbReference type="ARBA" id="ARBA00022692"/>
    </source>
</evidence>
<evidence type="ECO:0000256" key="4">
    <source>
        <dbReference type="ARBA" id="ARBA00023136"/>
    </source>
</evidence>
<dbReference type="AlphaFoldDB" id="A0A7S2KML1"/>
<evidence type="ECO:0000313" key="6">
    <source>
        <dbReference type="EMBL" id="CAD9581364.1"/>
    </source>
</evidence>
<gene>
    <name evidence="6" type="ORF">SMAR0320_LOCUS3587</name>
</gene>
<proteinExistence type="predicted"/>
<keyword evidence="3 5" id="KW-1133">Transmembrane helix</keyword>
<feature type="transmembrane region" description="Helical" evidence="5">
    <location>
        <begin position="198"/>
        <end position="216"/>
    </location>
</feature>
<sequence>MSEAKPVERDAKGIPLKSSYPEGLSVVVLYSAMTVIITAIGVIIAYFSSYYADEKVTAANSKIAIISEYDLGWLYLGLFLIRILTLPININLGKARKASKAGLPDQHVYKVMGAEGSKLGYVLMENEGVHGAFNRAQRALQNYHENFPGVVVQYIAASFVFPFEAFVCMMVWQISCCIGADGYTEDVDGRMKGRLPGYFAMSTIGGMVVIIAYKALSF</sequence>
<evidence type="ECO:0000256" key="5">
    <source>
        <dbReference type="SAM" id="Phobius"/>
    </source>
</evidence>
<organism evidence="6">
    <name type="scientific">Skeletonema marinoi</name>
    <dbReference type="NCBI Taxonomy" id="267567"/>
    <lineage>
        <taxon>Eukaryota</taxon>
        <taxon>Sar</taxon>
        <taxon>Stramenopiles</taxon>
        <taxon>Ochrophyta</taxon>
        <taxon>Bacillariophyta</taxon>
        <taxon>Coscinodiscophyceae</taxon>
        <taxon>Thalassiosirophycidae</taxon>
        <taxon>Thalassiosirales</taxon>
        <taxon>Skeletonemataceae</taxon>
        <taxon>Skeletonema</taxon>
        <taxon>Skeletonema marinoi-dohrnii complex</taxon>
    </lineage>
</organism>
<dbReference type="InterPro" id="IPR001129">
    <property type="entry name" value="Membr-assoc_MAPEG"/>
</dbReference>
<dbReference type="GO" id="GO:0016020">
    <property type="term" value="C:membrane"/>
    <property type="evidence" value="ECO:0007669"/>
    <property type="project" value="UniProtKB-SubCell"/>
</dbReference>
<dbReference type="InterPro" id="IPR023352">
    <property type="entry name" value="MAPEG-like_dom_sf"/>
</dbReference>
<keyword evidence="4 5" id="KW-0472">Membrane</keyword>
<dbReference type="EMBL" id="HBGZ01005188">
    <property type="protein sequence ID" value="CAD9581364.1"/>
    <property type="molecule type" value="Transcribed_RNA"/>
</dbReference>
<comment type="subcellular location">
    <subcellularLocation>
        <location evidence="1">Membrane</location>
    </subcellularLocation>
</comment>
<dbReference type="Gene3D" id="1.20.120.550">
    <property type="entry name" value="Membrane associated eicosanoid/glutathione metabolism-like domain"/>
    <property type="match status" value="1"/>
</dbReference>
<accession>A0A7S2KML1</accession>
<feature type="transmembrane region" description="Helical" evidence="5">
    <location>
        <begin position="72"/>
        <end position="90"/>
    </location>
</feature>
<evidence type="ECO:0000256" key="3">
    <source>
        <dbReference type="ARBA" id="ARBA00022989"/>
    </source>
</evidence>
<feature type="transmembrane region" description="Helical" evidence="5">
    <location>
        <begin position="27"/>
        <end position="52"/>
    </location>
</feature>
<protein>
    <submittedName>
        <fullName evidence="6">Uncharacterized protein</fullName>
    </submittedName>
</protein>
<dbReference type="SUPFAM" id="SSF161084">
    <property type="entry name" value="MAPEG domain-like"/>
    <property type="match status" value="1"/>
</dbReference>
<reference evidence="6" key="1">
    <citation type="submission" date="2021-01" db="EMBL/GenBank/DDBJ databases">
        <authorList>
            <person name="Corre E."/>
            <person name="Pelletier E."/>
            <person name="Niang G."/>
            <person name="Scheremetjew M."/>
            <person name="Finn R."/>
            <person name="Kale V."/>
            <person name="Holt S."/>
            <person name="Cochrane G."/>
            <person name="Meng A."/>
            <person name="Brown T."/>
            <person name="Cohen L."/>
        </authorList>
    </citation>
    <scope>NUCLEOTIDE SEQUENCE</scope>
    <source>
        <strain evidence="6">SM1012Den-03</strain>
    </source>
</reference>
<evidence type="ECO:0000256" key="1">
    <source>
        <dbReference type="ARBA" id="ARBA00004370"/>
    </source>
</evidence>
<dbReference type="Pfam" id="PF01124">
    <property type="entry name" value="MAPEG"/>
    <property type="match status" value="1"/>
</dbReference>
<keyword evidence="2 5" id="KW-0812">Transmembrane</keyword>